<evidence type="ECO:0008006" key="5">
    <source>
        <dbReference type="Google" id="ProtNLM"/>
    </source>
</evidence>
<feature type="region of interest" description="Disordered" evidence="1">
    <location>
        <begin position="883"/>
        <end position="945"/>
    </location>
</feature>
<keyword evidence="2" id="KW-0472">Membrane</keyword>
<feature type="transmembrane region" description="Helical" evidence="2">
    <location>
        <begin position="408"/>
        <end position="426"/>
    </location>
</feature>
<dbReference type="EMBL" id="CAUYUJ010016982">
    <property type="protein sequence ID" value="CAK0870646.1"/>
    <property type="molecule type" value="Genomic_DNA"/>
</dbReference>
<sequence>MLTAYDTASDQDDDRSRMSEKIADMDLDYQDAWPNVEVTIAINEVLQLDIKEMTFEADFAVYLDWVDPRLKPGVHYDYNAEKGKFELAPTLQKQLLEDRGSYSVFNPFLEIANEKKLEKKTSPAISIVDEQTEDGKDVPWLCKKFEFIGALHCPQVNARVFPFDVQGLQIKVQCAELEGVTSLGQPRTITLLEPRLRRATRQRERLRSRRARMRMIWADTSDENQCMSHMWRLNDEDGEAFGFGEMQVLAMGGTELGSLYAFHVVLQRQWYPRYVADFVIQNLQVLLASTSLWIPFNVDTLANRMGIALMVLLTLVASTNTRPAMIDTVPYSTLHDSYGQFMVLLILLISVANWYVFVNCWGFYRTPGEDDYWDADLHMVVNTIRDGMMPDAGLCQEGFLGASRLDTYIFMIQLIAQFLLIWGILIQAQMARITTLLYIKCQLDEPAQNPGENSQLVLCDNGFEFMRREDISDCSRRAGLLPFTGCFIWLWGHARHLRRKLEPFWPMEDGTFHAMDFLRRIKRADELRALAKTDFAPGISNFRGYMPRTETSRFLDVGSGEMGFYSYWVDQDTGLLGIDGGQDKLKYKKGCTFVDHFVDAPDGPQDLAREIAERFKLAALSSERPSGGRPTSTWTSADSGRARKAQQSIVVGRATEGPLSPIADSPSEALDCVVPVLPSVPSAVETPELEERDGSLASCTSPRRTTAAKGDSFVERCTSSKLPGAKKKKMKLFMCLTGANRQMLSEDSSGRQKLRAFVKALNKHLEALGVECVEFSPQDKDEAMYELRACEWVVQHGDLDVKYMRLGGNYRNLQHGWEDGLTTLEEVLREFRWLNVEKELTAAYDAAAEAPGAGLPCVEEEMEEEEEEEELGLHVDEVAKAEAEVNRSTGSSLQVLPPPEPRSNQRTTSDPTGRRASRADPAEAARDLRKARSSVGDLRAGTPAGVRPERAVVRCRDFYSQFESSMPLMRALVRSKEFVGTMSAGSGSCQVTLRETFVPRLTRGATLARGASLAPAGARKCLASIPLGNRSPMTAMRLKLDGGEEDDDASPLSKNLPMTRQRTLALLGPKAVPEAAGRGLLRQRPARQRRSTALPTGFKDAAYGNPGVYITTQPAWPEDGPVSRELLEEWRDLVVCCAEEVDVPRGQRGLFVGITAFFYAAKLAGCEDRILEKSEFLDALEAKKEELPPRPRPPAPPPLPQLSELLESGGTGRDLANLTLVAALGDHVMHNKAKIVCKRTWLCSEPERSEPMKVVATWTLGFFLRHLAAS</sequence>
<feature type="region of interest" description="Disordered" evidence="1">
    <location>
        <begin position="621"/>
        <end position="646"/>
    </location>
</feature>
<feature type="compositionally biased region" description="Polar residues" evidence="1">
    <location>
        <begin position="902"/>
        <end position="911"/>
    </location>
</feature>
<keyword evidence="2" id="KW-0812">Transmembrane</keyword>
<feature type="transmembrane region" description="Helical" evidence="2">
    <location>
        <begin position="341"/>
        <end position="364"/>
    </location>
</feature>
<gene>
    <name evidence="3" type="ORF">PCOR1329_LOCUS56694</name>
</gene>
<comment type="caution">
    <text evidence="3">The sequence shown here is derived from an EMBL/GenBank/DDBJ whole genome shotgun (WGS) entry which is preliminary data.</text>
</comment>
<feature type="region of interest" description="Disordered" evidence="1">
    <location>
        <begin position="684"/>
        <end position="703"/>
    </location>
</feature>
<proteinExistence type="predicted"/>
<evidence type="ECO:0000313" key="4">
    <source>
        <dbReference type="Proteomes" id="UP001189429"/>
    </source>
</evidence>
<keyword evidence="4" id="KW-1185">Reference proteome</keyword>
<feature type="compositionally biased region" description="Basic and acidic residues" evidence="1">
    <location>
        <begin position="917"/>
        <end position="930"/>
    </location>
</feature>
<feature type="compositionally biased region" description="Pro residues" evidence="1">
    <location>
        <begin position="1190"/>
        <end position="1200"/>
    </location>
</feature>
<dbReference type="Gene3D" id="2.70.170.10">
    <property type="entry name" value="Neurotransmitter-gated ion-channel ligand-binding domain"/>
    <property type="match status" value="1"/>
</dbReference>
<name>A0ABN9VCZ0_9DINO</name>
<accession>A0ABN9VCZ0</accession>
<feature type="compositionally biased region" description="Polar residues" evidence="1">
    <location>
        <begin position="629"/>
        <end position="638"/>
    </location>
</feature>
<organism evidence="3 4">
    <name type="scientific">Prorocentrum cordatum</name>
    <dbReference type="NCBI Taxonomy" id="2364126"/>
    <lineage>
        <taxon>Eukaryota</taxon>
        <taxon>Sar</taxon>
        <taxon>Alveolata</taxon>
        <taxon>Dinophyceae</taxon>
        <taxon>Prorocentrales</taxon>
        <taxon>Prorocentraceae</taxon>
        <taxon>Prorocentrum</taxon>
    </lineage>
</organism>
<dbReference type="InterPro" id="IPR036734">
    <property type="entry name" value="Neur_chan_lig-bd_sf"/>
</dbReference>
<feature type="region of interest" description="Disordered" evidence="1">
    <location>
        <begin position="1184"/>
        <end position="1206"/>
    </location>
</feature>
<reference evidence="3" key="1">
    <citation type="submission" date="2023-10" db="EMBL/GenBank/DDBJ databases">
        <authorList>
            <person name="Chen Y."/>
            <person name="Shah S."/>
            <person name="Dougan E. K."/>
            <person name="Thang M."/>
            <person name="Chan C."/>
        </authorList>
    </citation>
    <scope>NUCLEOTIDE SEQUENCE [LARGE SCALE GENOMIC DNA]</scope>
</reference>
<evidence type="ECO:0000256" key="2">
    <source>
        <dbReference type="SAM" id="Phobius"/>
    </source>
</evidence>
<dbReference type="Proteomes" id="UP001189429">
    <property type="component" value="Unassembled WGS sequence"/>
</dbReference>
<keyword evidence="2" id="KW-1133">Transmembrane helix</keyword>
<evidence type="ECO:0000256" key="1">
    <source>
        <dbReference type="SAM" id="MobiDB-lite"/>
    </source>
</evidence>
<protein>
    <recommendedName>
        <fullName evidence="5">Chitin synthase</fullName>
    </recommendedName>
</protein>
<evidence type="ECO:0000313" key="3">
    <source>
        <dbReference type="EMBL" id="CAK0870646.1"/>
    </source>
</evidence>
<feature type="transmembrane region" description="Helical" evidence="2">
    <location>
        <begin position="301"/>
        <end position="320"/>
    </location>
</feature>